<keyword evidence="2" id="KW-1185">Reference proteome</keyword>
<sequence length="239" mass="28316">MTSRTRRFHRDPYPPTSRKVLLLPASKPNKSSIVSRTFAEIDEKYRPPGFERIDLDVRALYGEKNLFAARQVCFHSDTLAYCGCSIESYERYTLHYNLNPDLPENKHMARLVGVNPEKPHTPLPWRGDIIVVKWREWPDEHPDYVDFQSQDVELFRLKLIPNFYHHLRIESPWVQIIQLEQEFADIYRVNPLNPFTACRRLIYGPSRDDEIYEKRIQLLRRLKVIAGFVVTFEFQVPAT</sequence>
<dbReference type="EMBL" id="JAWWNJ010000130">
    <property type="protein sequence ID" value="KAK6987674.1"/>
    <property type="molecule type" value="Genomic_DNA"/>
</dbReference>
<evidence type="ECO:0000313" key="1">
    <source>
        <dbReference type="EMBL" id="KAK6987674.1"/>
    </source>
</evidence>
<name>A0AAV9ZMT4_9AGAR</name>
<dbReference type="Proteomes" id="UP001362999">
    <property type="component" value="Unassembled WGS sequence"/>
</dbReference>
<accession>A0AAV9ZMT4</accession>
<organism evidence="1 2">
    <name type="scientific">Favolaschia claudopus</name>
    <dbReference type="NCBI Taxonomy" id="2862362"/>
    <lineage>
        <taxon>Eukaryota</taxon>
        <taxon>Fungi</taxon>
        <taxon>Dikarya</taxon>
        <taxon>Basidiomycota</taxon>
        <taxon>Agaricomycotina</taxon>
        <taxon>Agaricomycetes</taxon>
        <taxon>Agaricomycetidae</taxon>
        <taxon>Agaricales</taxon>
        <taxon>Marasmiineae</taxon>
        <taxon>Mycenaceae</taxon>
        <taxon>Favolaschia</taxon>
    </lineage>
</organism>
<dbReference type="AlphaFoldDB" id="A0AAV9ZMT4"/>
<gene>
    <name evidence="1" type="ORF">R3P38DRAFT_327867</name>
</gene>
<reference evidence="1 2" key="1">
    <citation type="journal article" date="2024" name="J Genomics">
        <title>Draft genome sequencing and assembly of Favolaschia claudopus CIRM-BRFM 2984 isolated from oak limbs.</title>
        <authorList>
            <person name="Navarro D."/>
            <person name="Drula E."/>
            <person name="Chaduli D."/>
            <person name="Cazenave R."/>
            <person name="Ahrendt S."/>
            <person name="Wang J."/>
            <person name="Lipzen A."/>
            <person name="Daum C."/>
            <person name="Barry K."/>
            <person name="Grigoriev I.V."/>
            <person name="Favel A."/>
            <person name="Rosso M.N."/>
            <person name="Martin F."/>
        </authorList>
    </citation>
    <scope>NUCLEOTIDE SEQUENCE [LARGE SCALE GENOMIC DNA]</scope>
    <source>
        <strain evidence="1 2">CIRM-BRFM 2984</strain>
    </source>
</reference>
<evidence type="ECO:0000313" key="2">
    <source>
        <dbReference type="Proteomes" id="UP001362999"/>
    </source>
</evidence>
<comment type="caution">
    <text evidence="1">The sequence shown here is derived from an EMBL/GenBank/DDBJ whole genome shotgun (WGS) entry which is preliminary data.</text>
</comment>
<protein>
    <submittedName>
        <fullName evidence="1">Uncharacterized protein</fullName>
    </submittedName>
</protein>
<proteinExistence type="predicted"/>